<dbReference type="OrthoDB" id="5429427at2759"/>
<name>A0A6A5TKC4_9PLEO</name>
<accession>A0A6A5TKC4</accession>
<dbReference type="AlphaFoldDB" id="A0A6A5TKC4"/>
<gene>
    <name evidence="2" type="ORF">CC80DRAFT_540257</name>
</gene>
<dbReference type="EMBL" id="ML977037">
    <property type="protein sequence ID" value="KAF1949417.1"/>
    <property type="molecule type" value="Genomic_DNA"/>
</dbReference>
<sequence>MLQPTNSSPPSLPSTANLFHFSDTVQAYNTYQGIMAEPDNEGLAKAPPDGSEATMRPTRKHKLTPVSSNGTKTNKKKKRNHSTAQGNGTGGKDKEAKPEGIEIKNLSSAELISDEIPANGIEIEKLTEKFHGYFDETNVNLFAQMLLEVGTVGLDRIVRPRSQQLSWARFDNMLDNARRLHTPLQKNQTKTSVLEGAIEVTYYEIHELIRGASNMLPHRLIRVAYEDSSTLSAYNSHGRHRQKPELSLEADIAFQAYGTFDSNKDLTRDRIERHLVWGMRVNPSPYISSFNNLKPAIKRAHMLARGSSKVAERIVLAELRTDDLRAITIKATVRETLVTTFEKAEDGSHKDPQVDITSREVIIPAWISSNVLPAGRTRPLSLHRLIKNGAELFLSITELRRCNLNVPAHKGHDYEWLACGVIPESRVRRVMPFDGVNLHEHPGPRPVVSLWSQLPWVFNWELQMWRLDPKLWDRAVTAWLQEDDEGKIKQRGGPKNGLGAALVKVRKTYTDRENAPEVEDVDGGAELAEMERNAKNDIRSRFDQGEFKAPIEESFTRQHLEIRHTPLRFQYLDLDTRQIH</sequence>
<evidence type="ECO:0000313" key="2">
    <source>
        <dbReference type="EMBL" id="KAF1949417.1"/>
    </source>
</evidence>
<evidence type="ECO:0000256" key="1">
    <source>
        <dbReference type="SAM" id="MobiDB-lite"/>
    </source>
</evidence>
<evidence type="ECO:0000313" key="3">
    <source>
        <dbReference type="Proteomes" id="UP000800035"/>
    </source>
</evidence>
<feature type="region of interest" description="Disordered" evidence="1">
    <location>
        <begin position="36"/>
        <end position="99"/>
    </location>
</feature>
<protein>
    <submittedName>
        <fullName evidence="2">Uncharacterized protein</fullName>
    </submittedName>
</protein>
<keyword evidence="3" id="KW-1185">Reference proteome</keyword>
<proteinExistence type="predicted"/>
<organism evidence="2 3">
    <name type="scientific">Byssothecium circinans</name>
    <dbReference type="NCBI Taxonomy" id="147558"/>
    <lineage>
        <taxon>Eukaryota</taxon>
        <taxon>Fungi</taxon>
        <taxon>Dikarya</taxon>
        <taxon>Ascomycota</taxon>
        <taxon>Pezizomycotina</taxon>
        <taxon>Dothideomycetes</taxon>
        <taxon>Pleosporomycetidae</taxon>
        <taxon>Pleosporales</taxon>
        <taxon>Massarineae</taxon>
        <taxon>Massarinaceae</taxon>
        <taxon>Byssothecium</taxon>
    </lineage>
</organism>
<dbReference type="Proteomes" id="UP000800035">
    <property type="component" value="Unassembled WGS sequence"/>
</dbReference>
<reference evidence="2" key="1">
    <citation type="journal article" date="2020" name="Stud. Mycol.">
        <title>101 Dothideomycetes genomes: a test case for predicting lifestyles and emergence of pathogens.</title>
        <authorList>
            <person name="Haridas S."/>
            <person name="Albert R."/>
            <person name="Binder M."/>
            <person name="Bloem J."/>
            <person name="Labutti K."/>
            <person name="Salamov A."/>
            <person name="Andreopoulos B."/>
            <person name="Baker S."/>
            <person name="Barry K."/>
            <person name="Bills G."/>
            <person name="Bluhm B."/>
            <person name="Cannon C."/>
            <person name="Castanera R."/>
            <person name="Culley D."/>
            <person name="Daum C."/>
            <person name="Ezra D."/>
            <person name="Gonzalez J."/>
            <person name="Henrissat B."/>
            <person name="Kuo A."/>
            <person name="Liang C."/>
            <person name="Lipzen A."/>
            <person name="Lutzoni F."/>
            <person name="Magnuson J."/>
            <person name="Mondo S."/>
            <person name="Nolan M."/>
            <person name="Ohm R."/>
            <person name="Pangilinan J."/>
            <person name="Park H.-J."/>
            <person name="Ramirez L."/>
            <person name="Alfaro M."/>
            <person name="Sun H."/>
            <person name="Tritt A."/>
            <person name="Yoshinaga Y."/>
            <person name="Zwiers L.-H."/>
            <person name="Turgeon B."/>
            <person name="Goodwin S."/>
            <person name="Spatafora J."/>
            <person name="Crous P."/>
            <person name="Grigoriev I."/>
        </authorList>
    </citation>
    <scope>NUCLEOTIDE SEQUENCE</scope>
    <source>
        <strain evidence="2">CBS 675.92</strain>
    </source>
</reference>